<dbReference type="EMBL" id="CAXLJM020000043">
    <property type="protein sequence ID" value="CAL8110029.1"/>
    <property type="molecule type" value="Genomic_DNA"/>
</dbReference>
<evidence type="ECO:0000256" key="6">
    <source>
        <dbReference type="SAM" id="MobiDB-lite"/>
    </source>
</evidence>
<dbReference type="SMART" id="SM00271">
    <property type="entry name" value="DnaJ"/>
    <property type="match status" value="1"/>
</dbReference>
<feature type="domain" description="J" evidence="7">
    <location>
        <begin position="15"/>
        <end position="79"/>
    </location>
</feature>
<sequence>MYILNTVCGRGKTKDYYEILGLKKTSTDREIKKKFRQLALKYHPDKNNNPGAEEKFKEMSEAYEVLSDADKRKKYDQFEHAALSKQSGGTGGHRNEFTFDDIFRNFGFSDDFDGDTFQFSFERNMNNGHRQQHHNSHAQAHRQYQQQAHQGGGFFNFFNDMNPFGGSGGGDSVFEQRYDTNEGRPSRYRHAEHQRSPSGREKRCRTITQRVGNTVTTYTQCY</sequence>
<dbReference type="PROSITE" id="PS00636">
    <property type="entry name" value="DNAJ_1"/>
    <property type="match status" value="1"/>
</dbReference>
<evidence type="ECO:0000313" key="9">
    <source>
        <dbReference type="Proteomes" id="UP001642540"/>
    </source>
</evidence>
<keyword evidence="1" id="KW-0143">Chaperone</keyword>
<name>A0ABP1QRA4_9HEXA</name>
<feature type="compositionally biased region" description="Basic and acidic residues" evidence="6">
    <location>
        <begin position="174"/>
        <end position="201"/>
    </location>
</feature>
<dbReference type="PRINTS" id="PR00625">
    <property type="entry name" value="JDOMAIN"/>
</dbReference>
<dbReference type="CDD" id="cd06257">
    <property type="entry name" value="DnaJ"/>
    <property type="match status" value="1"/>
</dbReference>
<evidence type="ECO:0000256" key="5">
    <source>
        <dbReference type="ARBA" id="ARBA00046365"/>
    </source>
</evidence>
<dbReference type="PROSITE" id="PS50076">
    <property type="entry name" value="DNAJ_2"/>
    <property type="match status" value="1"/>
</dbReference>
<feature type="region of interest" description="Disordered" evidence="6">
    <location>
        <begin position="166"/>
        <end position="203"/>
    </location>
</feature>
<dbReference type="SUPFAM" id="SSF46565">
    <property type="entry name" value="Chaperone J-domain"/>
    <property type="match status" value="1"/>
</dbReference>
<dbReference type="InterPro" id="IPR018253">
    <property type="entry name" value="DnaJ_domain_CS"/>
</dbReference>
<keyword evidence="9" id="KW-1185">Reference proteome</keyword>
<evidence type="ECO:0000256" key="4">
    <source>
        <dbReference type="ARBA" id="ARBA00045428"/>
    </source>
</evidence>
<dbReference type="InterPro" id="IPR051948">
    <property type="entry name" value="Hsp70_co-chaperone_J-domain"/>
</dbReference>
<evidence type="ECO:0000313" key="8">
    <source>
        <dbReference type="EMBL" id="CAL8110029.1"/>
    </source>
</evidence>
<evidence type="ECO:0000259" key="7">
    <source>
        <dbReference type="PROSITE" id="PS50076"/>
    </source>
</evidence>
<dbReference type="Proteomes" id="UP001642540">
    <property type="component" value="Unassembled WGS sequence"/>
</dbReference>
<proteinExistence type="predicted"/>
<dbReference type="InterPro" id="IPR001623">
    <property type="entry name" value="DnaJ_domain"/>
</dbReference>
<reference evidence="8 9" key="1">
    <citation type="submission" date="2024-08" db="EMBL/GenBank/DDBJ databases">
        <authorList>
            <person name="Cucini C."/>
            <person name="Frati F."/>
        </authorList>
    </citation>
    <scope>NUCLEOTIDE SEQUENCE [LARGE SCALE GENOMIC DNA]</scope>
</reference>
<comment type="function">
    <text evidence="4">Co-chaperone for Hsp70 protein HSPA5/BiP that acts as a key repressor of the ERN1/IRE1-mediated unfolded protein response (UPR). J domain-containing co-chaperones stimulate the ATPase activity of Hsp70 proteins and are required for efficient substrate recognition by Hsp70 proteins. In the unstressed endoplasmic reticulum, interacts with the luminal region of ERN1/IRE1 and selectively recruits HSPA5/BiP: HSPA5/BiP disrupts the dimerization of the active ERN1/IRE1 luminal region, thereby inactivating ERN1/IRE1. Also involved in endoplasmic reticulum-associated degradation (ERAD) of misfolded proteins. Required for survival of B-cell progenitors and normal antibody production.</text>
</comment>
<evidence type="ECO:0000256" key="3">
    <source>
        <dbReference type="ARBA" id="ARBA00041533"/>
    </source>
</evidence>
<dbReference type="PANTHER" id="PTHR44360:SF1">
    <property type="entry name" value="DNAJ HOMOLOG SUBFAMILY B MEMBER 9"/>
    <property type="match status" value="1"/>
</dbReference>
<comment type="caution">
    <text evidence="8">The sequence shown here is derived from an EMBL/GenBank/DDBJ whole genome shotgun (WGS) entry which is preliminary data.</text>
</comment>
<protein>
    <recommendedName>
        <fullName evidence="2">DnaJ homolog subfamily B member 9</fullName>
    </recommendedName>
    <alternativeName>
        <fullName evidence="3">Endoplasmic reticulum DNA J domain-containing protein 4</fullName>
    </alternativeName>
</protein>
<dbReference type="PANTHER" id="PTHR44360">
    <property type="entry name" value="DNAJ HOMOLOG SUBFAMILY B MEMBER 9"/>
    <property type="match status" value="1"/>
</dbReference>
<organism evidence="8 9">
    <name type="scientific">Orchesella dallaii</name>
    <dbReference type="NCBI Taxonomy" id="48710"/>
    <lineage>
        <taxon>Eukaryota</taxon>
        <taxon>Metazoa</taxon>
        <taxon>Ecdysozoa</taxon>
        <taxon>Arthropoda</taxon>
        <taxon>Hexapoda</taxon>
        <taxon>Collembola</taxon>
        <taxon>Entomobryomorpha</taxon>
        <taxon>Entomobryoidea</taxon>
        <taxon>Orchesellidae</taxon>
        <taxon>Orchesellinae</taxon>
        <taxon>Orchesella</taxon>
    </lineage>
</organism>
<dbReference type="Pfam" id="PF00226">
    <property type="entry name" value="DnaJ"/>
    <property type="match status" value="1"/>
</dbReference>
<dbReference type="Gene3D" id="1.10.287.110">
    <property type="entry name" value="DnaJ domain"/>
    <property type="match status" value="1"/>
</dbReference>
<dbReference type="InterPro" id="IPR036869">
    <property type="entry name" value="J_dom_sf"/>
</dbReference>
<evidence type="ECO:0000256" key="1">
    <source>
        <dbReference type="ARBA" id="ARBA00023186"/>
    </source>
</evidence>
<accession>A0ABP1QRA4</accession>
<gene>
    <name evidence="8" type="ORF">ODALV1_LOCUS13914</name>
</gene>
<comment type="subunit">
    <text evidence="5">Interacts with HSPA5/BiP; interaction is direct. Interacts with ERN1/IRE1 (via the luminal region). Interacts with DERL1.</text>
</comment>
<evidence type="ECO:0000256" key="2">
    <source>
        <dbReference type="ARBA" id="ARBA00040158"/>
    </source>
</evidence>